<accession>A0ABQ3MY13</accession>
<comment type="caution">
    <text evidence="1">The sequence shown here is derived from an EMBL/GenBank/DDBJ whole genome shotgun (WGS) entry which is preliminary data.</text>
</comment>
<name>A0ABQ3MY13_9PSEU</name>
<evidence type="ECO:0000313" key="1">
    <source>
        <dbReference type="EMBL" id="GHH62514.1"/>
    </source>
</evidence>
<gene>
    <name evidence="1" type="ORF">GCM10017774_90510</name>
</gene>
<sequence length="115" mass="12955">MGNHVLFNELRERFEAHLALLEQVAVDGDAESALPIMRREVPGLVAALRELADEHLPDDDGHCRKCRSGPFWRRVPAPCRMVLKVHLAVGAATATTRDRTLWTPRRHRLQESTAA</sequence>
<evidence type="ECO:0000313" key="2">
    <source>
        <dbReference type="Proteomes" id="UP000605568"/>
    </source>
</evidence>
<dbReference type="EMBL" id="BNAR01000028">
    <property type="protein sequence ID" value="GHH62514.1"/>
    <property type="molecule type" value="Genomic_DNA"/>
</dbReference>
<keyword evidence="2" id="KW-1185">Reference proteome</keyword>
<protein>
    <recommendedName>
        <fullName evidence="3">Hemerythrin HHE cation binding domain-containing protein</fullName>
    </recommendedName>
</protein>
<dbReference type="Proteomes" id="UP000605568">
    <property type="component" value="Unassembled WGS sequence"/>
</dbReference>
<reference evidence="2" key="1">
    <citation type="journal article" date="2019" name="Int. J. Syst. Evol. Microbiol.">
        <title>The Global Catalogue of Microorganisms (GCM) 10K type strain sequencing project: providing services to taxonomists for standard genome sequencing and annotation.</title>
        <authorList>
            <consortium name="The Broad Institute Genomics Platform"/>
            <consortium name="The Broad Institute Genome Sequencing Center for Infectious Disease"/>
            <person name="Wu L."/>
            <person name="Ma J."/>
        </authorList>
    </citation>
    <scope>NUCLEOTIDE SEQUENCE [LARGE SCALE GENOMIC DNA]</scope>
    <source>
        <strain evidence="2">CGMCC 4.7367</strain>
    </source>
</reference>
<organism evidence="1 2">
    <name type="scientific">Lentzea cavernae</name>
    <dbReference type="NCBI Taxonomy" id="2020703"/>
    <lineage>
        <taxon>Bacteria</taxon>
        <taxon>Bacillati</taxon>
        <taxon>Actinomycetota</taxon>
        <taxon>Actinomycetes</taxon>
        <taxon>Pseudonocardiales</taxon>
        <taxon>Pseudonocardiaceae</taxon>
        <taxon>Lentzea</taxon>
    </lineage>
</organism>
<proteinExistence type="predicted"/>
<evidence type="ECO:0008006" key="3">
    <source>
        <dbReference type="Google" id="ProtNLM"/>
    </source>
</evidence>